<name>A0A024HGE5_PSEKB</name>
<dbReference type="Proteomes" id="UP000025241">
    <property type="component" value="Chromosome I"/>
</dbReference>
<accession>A0A024HGE5</accession>
<reference evidence="2 3" key="2">
    <citation type="submission" date="2014-05" db="EMBL/GenBank/DDBJ databases">
        <title>Genome sequence of the 3-chlorobenzoate degrading bacterium Pseudomonas knackmussii B13 shows multiple evidence for horizontal gene transfer.</title>
        <authorList>
            <person name="Miyazaki R."/>
            <person name="Bertelli C."/>
            <person name="Falquet L."/>
            <person name="Robinson-Rechavi M."/>
            <person name="Gharib W."/>
            <person name="Roy S."/>
            <person name="Van der Meer J.R."/>
        </authorList>
    </citation>
    <scope>NUCLEOTIDE SEQUENCE [LARGE SCALE GENOMIC DNA]</scope>
    <source>
        <strain evidence="2 3">B13</strain>
    </source>
</reference>
<keyword evidence="1" id="KW-1133">Transmembrane helix</keyword>
<keyword evidence="3" id="KW-1185">Reference proteome</keyword>
<evidence type="ECO:0000256" key="1">
    <source>
        <dbReference type="SAM" id="Phobius"/>
    </source>
</evidence>
<dbReference type="STRING" id="1301098.PKB_2181"/>
<organism evidence="2 3">
    <name type="scientific">Pseudomonas knackmussii (strain DSM 6978 / CCUG 54928 / LMG 23759 / B13)</name>
    <dbReference type="NCBI Taxonomy" id="1301098"/>
    <lineage>
        <taxon>Bacteria</taxon>
        <taxon>Pseudomonadati</taxon>
        <taxon>Pseudomonadota</taxon>
        <taxon>Gammaproteobacteria</taxon>
        <taxon>Pseudomonadales</taxon>
        <taxon>Pseudomonadaceae</taxon>
        <taxon>Pseudomonas</taxon>
    </lineage>
</organism>
<protein>
    <submittedName>
        <fullName evidence="2">Hypothetical membrane protein</fullName>
    </submittedName>
</protein>
<reference evidence="2 3" key="1">
    <citation type="submission" date="2013-03" db="EMBL/GenBank/DDBJ databases">
        <authorList>
            <person name="Linke B."/>
        </authorList>
    </citation>
    <scope>NUCLEOTIDE SEQUENCE [LARGE SCALE GENOMIC DNA]</scope>
    <source>
        <strain evidence="2 3">B13</strain>
    </source>
</reference>
<dbReference type="KEGG" id="pkc:PKB_2181"/>
<dbReference type="OrthoDB" id="6922075at2"/>
<dbReference type="HOGENOM" id="CLU_145305_0_0_6"/>
<proteinExistence type="predicted"/>
<dbReference type="PATRIC" id="fig|1301098.3.peg.2174"/>
<keyword evidence="1" id="KW-0472">Membrane</keyword>
<evidence type="ECO:0000313" key="3">
    <source>
        <dbReference type="Proteomes" id="UP000025241"/>
    </source>
</evidence>
<dbReference type="RefSeq" id="WP_043251582.1">
    <property type="nucleotide sequence ID" value="NZ_HG322950.1"/>
</dbReference>
<keyword evidence="1" id="KW-0812">Transmembrane</keyword>
<dbReference type="AlphaFoldDB" id="A0A024HGE5"/>
<dbReference type="EMBL" id="HG322950">
    <property type="protein sequence ID" value="CDF83528.1"/>
    <property type="molecule type" value="Genomic_DNA"/>
</dbReference>
<gene>
    <name evidence="2" type="ORF">PKB_2181</name>
</gene>
<evidence type="ECO:0000313" key="2">
    <source>
        <dbReference type="EMBL" id="CDF83528.1"/>
    </source>
</evidence>
<sequence length="139" mass="15046">MSLSGKRILRVWGALDLFQVAWYSLHSWNAGRTPFWSDLSGVLALNDQLGTGLASVGLLAWVLQCSIVISAVLFLFAHPLNRVLGIAQIPLRLFFLSPSVSLLLPLAGHAPGVVMAGLVVVSEALKGWSLSTKMEKQHE</sequence>
<feature type="transmembrane region" description="Helical" evidence="1">
    <location>
        <begin position="58"/>
        <end position="77"/>
    </location>
</feature>